<dbReference type="Proteomes" id="UP000190539">
    <property type="component" value="Unassembled WGS sequence"/>
</dbReference>
<dbReference type="GO" id="GO:0000976">
    <property type="term" value="F:transcription cis-regulatory region binding"/>
    <property type="evidence" value="ECO:0007669"/>
    <property type="project" value="TreeGrafter"/>
</dbReference>
<evidence type="ECO:0000256" key="2">
    <source>
        <dbReference type="ARBA" id="ARBA00023125"/>
    </source>
</evidence>
<dbReference type="InterPro" id="IPR036390">
    <property type="entry name" value="WH_DNA-bd_sf"/>
</dbReference>
<keyword evidence="2" id="KW-0238">DNA-binding</keyword>
<dbReference type="PROSITE" id="PS00894">
    <property type="entry name" value="HTH_DEOR_1"/>
    <property type="match status" value="1"/>
</dbReference>
<dbReference type="InterPro" id="IPR011991">
    <property type="entry name" value="ArsR-like_HTH"/>
</dbReference>
<dbReference type="InterPro" id="IPR046335">
    <property type="entry name" value="LacI/GalR-like_sensor"/>
</dbReference>
<dbReference type="SMART" id="SM00420">
    <property type="entry name" value="HTH_DEOR"/>
    <property type="match status" value="1"/>
</dbReference>
<evidence type="ECO:0000259" key="4">
    <source>
        <dbReference type="PROSITE" id="PS51000"/>
    </source>
</evidence>
<dbReference type="PRINTS" id="PR00037">
    <property type="entry name" value="HTHLACR"/>
</dbReference>
<accession>A0A1V4ABD1</accession>
<dbReference type="PANTHER" id="PTHR30146:SF155">
    <property type="entry name" value="ALANINE RACEMASE"/>
    <property type="match status" value="1"/>
</dbReference>
<dbReference type="Pfam" id="PF13377">
    <property type="entry name" value="Peripla_BP_3"/>
    <property type="match status" value="1"/>
</dbReference>
<gene>
    <name evidence="5" type="ORF">B1H18_12425</name>
</gene>
<organism evidence="5 6">
    <name type="scientific">Streptomyces tsukubensis</name>
    <dbReference type="NCBI Taxonomy" id="83656"/>
    <lineage>
        <taxon>Bacteria</taxon>
        <taxon>Bacillati</taxon>
        <taxon>Actinomycetota</taxon>
        <taxon>Actinomycetes</taxon>
        <taxon>Kitasatosporales</taxon>
        <taxon>Streptomycetaceae</taxon>
        <taxon>Streptomyces</taxon>
    </lineage>
</organism>
<proteinExistence type="predicted"/>
<evidence type="ECO:0000313" key="6">
    <source>
        <dbReference type="Proteomes" id="UP000190539"/>
    </source>
</evidence>
<dbReference type="PANTHER" id="PTHR30146">
    <property type="entry name" value="LACI-RELATED TRANSCRIPTIONAL REPRESSOR"/>
    <property type="match status" value="1"/>
</dbReference>
<dbReference type="SUPFAM" id="SSF53822">
    <property type="entry name" value="Periplasmic binding protein-like I"/>
    <property type="match status" value="1"/>
</dbReference>
<evidence type="ECO:0000313" key="5">
    <source>
        <dbReference type="EMBL" id="OON80663.1"/>
    </source>
</evidence>
<dbReference type="AlphaFoldDB" id="A0A1V4ABD1"/>
<dbReference type="GO" id="GO:0003700">
    <property type="term" value="F:DNA-binding transcription factor activity"/>
    <property type="evidence" value="ECO:0007669"/>
    <property type="project" value="InterPro"/>
</dbReference>
<dbReference type="InterPro" id="IPR036388">
    <property type="entry name" value="WH-like_DNA-bd_sf"/>
</dbReference>
<dbReference type="PROSITE" id="PS51000">
    <property type="entry name" value="HTH_DEOR_2"/>
    <property type="match status" value="1"/>
</dbReference>
<comment type="caution">
    <text evidence="5">The sequence shown here is derived from an EMBL/GenBank/DDBJ whole genome shotgun (WGS) entry which is preliminary data.</text>
</comment>
<dbReference type="EMBL" id="MVFC01000007">
    <property type="protein sequence ID" value="OON80663.1"/>
    <property type="molecule type" value="Genomic_DNA"/>
</dbReference>
<dbReference type="InterPro" id="IPR001034">
    <property type="entry name" value="DeoR_HTH"/>
</dbReference>
<keyword evidence="3" id="KW-0804">Transcription</keyword>
<name>A0A1V4ABD1_9ACTN</name>
<evidence type="ECO:0000256" key="3">
    <source>
        <dbReference type="ARBA" id="ARBA00023163"/>
    </source>
</evidence>
<protein>
    <submittedName>
        <fullName evidence="5">LacI family transcriptional regulator</fullName>
    </submittedName>
</protein>
<dbReference type="RefSeq" id="WP_077967585.1">
    <property type="nucleotide sequence ID" value="NZ_CP045178.1"/>
</dbReference>
<sequence length="376" mass="39430">MRFHVSQRRARVLELLRERGQTQVTELAEELGVSVVTLRRDVEALAADGKVERLHGAVLWPGVPEPAVAADDLVIGMVVPTTGYYYADVLRGAREVVEAHGARLTVGLTHYLPGEDATQAERLLAGGAEGLLLTPAWETGAPAAGEGAWIAELGPPTVLVERSAPPGHPAAALDRVRSDHAHGAAEAVSHLAGLGHTKIALAIQTSPTSHALRVGYRAAVDSLGLKDAPPSPLDSAPSHTESDRFDRTLGYLRDAVEKHGVTAALVQSDSDAIVLVPRLLARGIRVPQDLAVVAYDDEVAGLADPPLTAVAPMKRDVGARAAELLLARIAAGRTGAGTTTTTPVAAQHIDVMPELRVRASSGRQVDGRAAQVGEHQ</sequence>
<dbReference type="STRING" id="83656.B1H18_12425"/>
<dbReference type="Gene3D" id="1.10.10.10">
    <property type="entry name" value="Winged helix-like DNA-binding domain superfamily/Winged helix DNA-binding domain"/>
    <property type="match status" value="1"/>
</dbReference>
<keyword evidence="1" id="KW-0805">Transcription regulation</keyword>
<evidence type="ECO:0000256" key="1">
    <source>
        <dbReference type="ARBA" id="ARBA00023015"/>
    </source>
</evidence>
<dbReference type="OrthoDB" id="3252280at2"/>
<dbReference type="SUPFAM" id="SSF46785">
    <property type="entry name" value="Winged helix' DNA-binding domain"/>
    <property type="match status" value="1"/>
</dbReference>
<dbReference type="InterPro" id="IPR018356">
    <property type="entry name" value="Tscrpt_reg_HTH_DeoR_CS"/>
</dbReference>
<reference evidence="5 6" key="1">
    <citation type="submission" date="2017-02" db="EMBL/GenBank/DDBJ databases">
        <title>Draft Genome Sequence of Streptomyces tsukubaensis F601, a Producer of the immunosuppressant tacrolimus FK506.</title>
        <authorList>
            <person name="Zong G."/>
            <person name="Zhong C."/>
            <person name="Fu J."/>
            <person name="Qin R."/>
            <person name="Cao G."/>
        </authorList>
    </citation>
    <scope>NUCLEOTIDE SEQUENCE [LARGE SCALE GENOMIC DNA]</scope>
    <source>
        <strain evidence="5 6">F601</strain>
    </source>
</reference>
<dbReference type="Gene3D" id="3.40.50.2300">
    <property type="match status" value="2"/>
</dbReference>
<feature type="domain" description="HTH deoR-type" evidence="4">
    <location>
        <begin position="5"/>
        <end position="60"/>
    </location>
</feature>
<dbReference type="InterPro" id="IPR028082">
    <property type="entry name" value="Peripla_BP_I"/>
</dbReference>
<keyword evidence="6" id="KW-1185">Reference proteome</keyword>
<dbReference type="Pfam" id="PF08220">
    <property type="entry name" value="HTH_DeoR"/>
    <property type="match status" value="1"/>
</dbReference>
<dbReference type="CDD" id="cd00090">
    <property type="entry name" value="HTH_ARSR"/>
    <property type="match status" value="1"/>
</dbReference>